<gene>
    <name evidence="2" type="ORF">DFH08DRAFT_820322</name>
</gene>
<sequence length="106" mass="11687">MGVSPKQYEALENTANCKPSNPVVAGIPMPQDLLNVDSQHEDALFNHPDPYGMEDLEVMEEGAKTQWFAANQGMPEEPMARPAKLPAQQSTGSWTTKDAEWDAGNW</sequence>
<dbReference type="AlphaFoldDB" id="A0AAD6ZCH8"/>
<organism evidence="2 3">
    <name type="scientific">Mycena albidolilacea</name>
    <dbReference type="NCBI Taxonomy" id="1033008"/>
    <lineage>
        <taxon>Eukaryota</taxon>
        <taxon>Fungi</taxon>
        <taxon>Dikarya</taxon>
        <taxon>Basidiomycota</taxon>
        <taxon>Agaricomycotina</taxon>
        <taxon>Agaricomycetes</taxon>
        <taxon>Agaricomycetidae</taxon>
        <taxon>Agaricales</taxon>
        <taxon>Marasmiineae</taxon>
        <taxon>Mycenaceae</taxon>
        <taxon>Mycena</taxon>
    </lineage>
</organism>
<name>A0AAD6ZCH8_9AGAR</name>
<protein>
    <submittedName>
        <fullName evidence="2">Uncharacterized protein</fullName>
    </submittedName>
</protein>
<feature type="region of interest" description="Disordered" evidence="1">
    <location>
        <begin position="76"/>
        <end position="106"/>
    </location>
</feature>
<dbReference type="EMBL" id="JARIHO010000060">
    <property type="protein sequence ID" value="KAJ7315746.1"/>
    <property type="molecule type" value="Genomic_DNA"/>
</dbReference>
<dbReference type="Proteomes" id="UP001218218">
    <property type="component" value="Unassembled WGS sequence"/>
</dbReference>
<proteinExistence type="predicted"/>
<evidence type="ECO:0000313" key="2">
    <source>
        <dbReference type="EMBL" id="KAJ7315746.1"/>
    </source>
</evidence>
<feature type="compositionally biased region" description="Polar residues" evidence="1">
    <location>
        <begin position="87"/>
        <end position="96"/>
    </location>
</feature>
<comment type="caution">
    <text evidence="2">The sequence shown here is derived from an EMBL/GenBank/DDBJ whole genome shotgun (WGS) entry which is preliminary data.</text>
</comment>
<keyword evidence="3" id="KW-1185">Reference proteome</keyword>
<accession>A0AAD6ZCH8</accession>
<evidence type="ECO:0000313" key="3">
    <source>
        <dbReference type="Proteomes" id="UP001218218"/>
    </source>
</evidence>
<reference evidence="2" key="1">
    <citation type="submission" date="2023-03" db="EMBL/GenBank/DDBJ databases">
        <title>Massive genome expansion in bonnet fungi (Mycena s.s.) driven by repeated elements and novel gene families across ecological guilds.</title>
        <authorList>
            <consortium name="Lawrence Berkeley National Laboratory"/>
            <person name="Harder C.B."/>
            <person name="Miyauchi S."/>
            <person name="Viragh M."/>
            <person name="Kuo A."/>
            <person name="Thoen E."/>
            <person name="Andreopoulos B."/>
            <person name="Lu D."/>
            <person name="Skrede I."/>
            <person name="Drula E."/>
            <person name="Henrissat B."/>
            <person name="Morin E."/>
            <person name="Kohler A."/>
            <person name="Barry K."/>
            <person name="LaButti K."/>
            <person name="Morin E."/>
            <person name="Salamov A."/>
            <person name="Lipzen A."/>
            <person name="Mereny Z."/>
            <person name="Hegedus B."/>
            <person name="Baldrian P."/>
            <person name="Stursova M."/>
            <person name="Weitz H."/>
            <person name="Taylor A."/>
            <person name="Grigoriev I.V."/>
            <person name="Nagy L.G."/>
            <person name="Martin F."/>
            <person name="Kauserud H."/>
        </authorList>
    </citation>
    <scope>NUCLEOTIDE SEQUENCE</scope>
    <source>
        <strain evidence="2">CBHHK002</strain>
    </source>
</reference>
<evidence type="ECO:0000256" key="1">
    <source>
        <dbReference type="SAM" id="MobiDB-lite"/>
    </source>
</evidence>